<proteinExistence type="predicted"/>
<dbReference type="SUPFAM" id="SSF116726">
    <property type="entry name" value="TrkA C-terminal domain-like"/>
    <property type="match status" value="1"/>
</dbReference>
<dbReference type="InterPro" id="IPR006037">
    <property type="entry name" value="RCK_C"/>
</dbReference>
<dbReference type="RefSeq" id="WP_137319924.1">
    <property type="nucleotide sequence ID" value="NZ_BAABGL010000008.1"/>
</dbReference>
<accession>A0ABP8JFM3</accession>
<dbReference type="Gene3D" id="3.40.50.720">
    <property type="entry name" value="NAD(P)-binding Rossmann-like Domain"/>
    <property type="match status" value="1"/>
</dbReference>
<evidence type="ECO:0000313" key="11">
    <source>
        <dbReference type="Proteomes" id="UP001500642"/>
    </source>
</evidence>
<dbReference type="Gene3D" id="3.30.70.1450">
    <property type="entry name" value="Regulator of K+ conductance, C-terminal domain"/>
    <property type="match status" value="1"/>
</dbReference>
<dbReference type="Proteomes" id="UP001500642">
    <property type="component" value="Unassembled WGS sequence"/>
</dbReference>
<keyword evidence="3" id="KW-0633">Potassium transport</keyword>
<dbReference type="PANTHER" id="PTHR43833:SF5">
    <property type="entry name" value="TRK SYSTEM POTASSIUM UPTAKE PROTEIN TRKA"/>
    <property type="match status" value="1"/>
</dbReference>
<evidence type="ECO:0000259" key="9">
    <source>
        <dbReference type="PROSITE" id="PS51202"/>
    </source>
</evidence>
<dbReference type="PROSITE" id="PS51201">
    <property type="entry name" value="RCK_N"/>
    <property type="match status" value="1"/>
</dbReference>
<dbReference type="PRINTS" id="PR00335">
    <property type="entry name" value="KUPTAKETRKA"/>
</dbReference>
<sequence length="250" mass="25965">MKVVIAGAGSVGRSVARELLGRDHEVVLIDRSSAAVRRDRVPGASWVLADACELGGLNEAGLGRADVVVAATGDDKTNLVLSLLAKTEFSVPRTVARVNNARNEWLFDDNWGVDVAVSTPRLMTSLVEEAVEVGGLIHLLDLGRGQASLMEFTVGEKAEVSGRRVGSVSWPADTVLAAILRNAKVIAPSADDVIEAGDEMFFIVAPDRVEGLRELLGAAARTPVSGQRDAGSPAESGVAPPADPGPSVGG</sequence>
<evidence type="ECO:0000313" key="10">
    <source>
        <dbReference type="EMBL" id="GAA4389988.1"/>
    </source>
</evidence>
<evidence type="ECO:0000256" key="4">
    <source>
        <dbReference type="ARBA" id="ARBA00022958"/>
    </source>
</evidence>
<dbReference type="Pfam" id="PF02254">
    <property type="entry name" value="TrkA_N"/>
    <property type="match status" value="1"/>
</dbReference>
<gene>
    <name evidence="10" type="ORF">GCM10023167_16190</name>
</gene>
<name>A0ABP8JFM3_9MICO</name>
<comment type="caution">
    <text evidence="10">The sequence shown here is derived from an EMBL/GenBank/DDBJ whole genome shotgun (WGS) entry which is preliminary data.</text>
</comment>
<evidence type="ECO:0000256" key="1">
    <source>
        <dbReference type="ARBA" id="ARBA00017378"/>
    </source>
</evidence>
<dbReference type="InterPro" id="IPR003148">
    <property type="entry name" value="RCK_N"/>
</dbReference>
<evidence type="ECO:0000256" key="5">
    <source>
        <dbReference type="ARBA" id="ARBA00023027"/>
    </source>
</evidence>
<keyword evidence="5" id="KW-0520">NAD</keyword>
<keyword evidence="4" id="KW-0630">Potassium</keyword>
<keyword evidence="6" id="KW-0406">Ion transport</keyword>
<dbReference type="EMBL" id="BAABGL010000008">
    <property type="protein sequence ID" value="GAA4389988.1"/>
    <property type="molecule type" value="Genomic_DNA"/>
</dbReference>
<dbReference type="PANTHER" id="PTHR43833">
    <property type="entry name" value="POTASSIUM CHANNEL PROTEIN 2-RELATED-RELATED"/>
    <property type="match status" value="1"/>
</dbReference>
<dbReference type="InterPro" id="IPR006036">
    <property type="entry name" value="K_uptake_TrkA"/>
</dbReference>
<feature type="domain" description="RCK C-terminal" evidence="9">
    <location>
        <begin position="137"/>
        <end position="218"/>
    </location>
</feature>
<dbReference type="Pfam" id="PF02080">
    <property type="entry name" value="TrkA_C"/>
    <property type="match status" value="1"/>
</dbReference>
<evidence type="ECO:0000259" key="8">
    <source>
        <dbReference type="PROSITE" id="PS51201"/>
    </source>
</evidence>
<dbReference type="InterPro" id="IPR036291">
    <property type="entry name" value="NAD(P)-bd_dom_sf"/>
</dbReference>
<evidence type="ECO:0000256" key="6">
    <source>
        <dbReference type="ARBA" id="ARBA00023065"/>
    </source>
</evidence>
<feature type="domain" description="RCK N-terminal" evidence="8">
    <location>
        <begin position="1"/>
        <end position="117"/>
    </location>
</feature>
<evidence type="ECO:0000256" key="2">
    <source>
        <dbReference type="ARBA" id="ARBA00022448"/>
    </source>
</evidence>
<keyword evidence="2" id="KW-0813">Transport</keyword>
<evidence type="ECO:0000256" key="7">
    <source>
        <dbReference type="SAM" id="MobiDB-lite"/>
    </source>
</evidence>
<protein>
    <recommendedName>
        <fullName evidence="1">Trk system potassium uptake protein TrkA</fullName>
    </recommendedName>
</protein>
<dbReference type="InterPro" id="IPR050721">
    <property type="entry name" value="Trk_Ktr_HKT_K-transport"/>
</dbReference>
<dbReference type="PROSITE" id="PS51202">
    <property type="entry name" value="RCK_C"/>
    <property type="match status" value="1"/>
</dbReference>
<dbReference type="InterPro" id="IPR036721">
    <property type="entry name" value="RCK_C_sf"/>
</dbReference>
<keyword evidence="11" id="KW-1185">Reference proteome</keyword>
<dbReference type="SUPFAM" id="SSF51735">
    <property type="entry name" value="NAD(P)-binding Rossmann-fold domains"/>
    <property type="match status" value="1"/>
</dbReference>
<evidence type="ECO:0000256" key="3">
    <source>
        <dbReference type="ARBA" id="ARBA00022538"/>
    </source>
</evidence>
<feature type="region of interest" description="Disordered" evidence="7">
    <location>
        <begin position="220"/>
        <end position="250"/>
    </location>
</feature>
<organism evidence="10 11">
    <name type="scientific">Brevibacterium pityocampae</name>
    <dbReference type="NCBI Taxonomy" id="506594"/>
    <lineage>
        <taxon>Bacteria</taxon>
        <taxon>Bacillati</taxon>
        <taxon>Actinomycetota</taxon>
        <taxon>Actinomycetes</taxon>
        <taxon>Micrococcales</taxon>
        <taxon>Brevibacteriaceae</taxon>
        <taxon>Brevibacterium</taxon>
    </lineage>
</organism>
<reference evidence="11" key="1">
    <citation type="journal article" date="2019" name="Int. J. Syst. Evol. Microbiol.">
        <title>The Global Catalogue of Microorganisms (GCM) 10K type strain sequencing project: providing services to taxonomists for standard genome sequencing and annotation.</title>
        <authorList>
            <consortium name="The Broad Institute Genomics Platform"/>
            <consortium name="The Broad Institute Genome Sequencing Center for Infectious Disease"/>
            <person name="Wu L."/>
            <person name="Ma J."/>
        </authorList>
    </citation>
    <scope>NUCLEOTIDE SEQUENCE [LARGE SCALE GENOMIC DNA]</scope>
    <source>
        <strain evidence="11">JCM 17808</strain>
    </source>
</reference>